<evidence type="ECO:0000313" key="1">
    <source>
        <dbReference type="EMBL" id="THH26465.1"/>
    </source>
</evidence>
<reference evidence="1 2" key="1">
    <citation type="submission" date="2019-02" db="EMBL/GenBank/DDBJ databases">
        <title>Genome sequencing of the rare red list fungi Antrodiella citrinella (Flaviporus citrinellus).</title>
        <authorList>
            <person name="Buettner E."/>
            <person name="Kellner H."/>
        </authorList>
    </citation>
    <scope>NUCLEOTIDE SEQUENCE [LARGE SCALE GENOMIC DNA]</scope>
    <source>
        <strain evidence="1 2">DSM 108506</strain>
    </source>
</reference>
<accession>A0A4S4MLD5</accession>
<organism evidence="1 2">
    <name type="scientific">Antrodiella citrinella</name>
    <dbReference type="NCBI Taxonomy" id="2447956"/>
    <lineage>
        <taxon>Eukaryota</taxon>
        <taxon>Fungi</taxon>
        <taxon>Dikarya</taxon>
        <taxon>Basidiomycota</taxon>
        <taxon>Agaricomycotina</taxon>
        <taxon>Agaricomycetes</taxon>
        <taxon>Polyporales</taxon>
        <taxon>Steccherinaceae</taxon>
        <taxon>Antrodiella</taxon>
    </lineage>
</organism>
<dbReference type="AlphaFoldDB" id="A0A4S4MLD5"/>
<proteinExistence type="predicted"/>
<dbReference type="GO" id="GO:0009306">
    <property type="term" value="P:protein secretion"/>
    <property type="evidence" value="ECO:0007669"/>
    <property type="project" value="InterPro"/>
</dbReference>
<name>A0A4S4MLD5_9APHY</name>
<gene>
    <name evidence="1" type="ORF">EUX98_g7718</name>
</gene>
<sequence length="78" mass="9041">MSRVLLSKTLDPVLGVFTGVFAYYLYENNPRTAPPQEDRLVELLRWKWAKRGRDEGSRSAQDETVDWQAIVQEASKKE</sequence>
<evidence type="ECO:0008006" key="3">
    <source>
        <dbReference type="Google" id="ProtNLM"/>
    </source>
</evidence>
<dbReference type="InterPro" id="IPR024242">
    <property type="entry name" value="NCE101"/>
</dbReference>
<protein>
    <recommendedName>
        <fullName evidence="3">Non-classical export protein 1</fullName>
    </recommendedName>
</protein>
<dbReference type="Pfam" id="PF11654">
    <property type="entry name" value="NCE101"/>
    <property type="match status" value="1"/>
</dbReference>
<dbReference type="OrthoDB" id="2155101at2759"/>
<dbReference type="EMBL" id="SGPM01000345">
    <property type="protein sequence ID" value="THH26465.1"/>
    <property type="molecule type" value="Genomic_DNA"/>
</dbReference>
<evidence type="ECO:0000313" key="2">
    <source>
        <dbReference type="Proteomes" id="UP000308730"/>
    </source>
</evidence>
<dbReference type="PANTHER" id="PTHR28011:SF1">
    <property type="entry name" value="NON-CLASSICAL EXPORT PROTEIN 1"/>
    <property type="match status" value="1"/>
</dbReference>
<comment type="caution">
    <text evidence="1">The sequence shown here is derived from an EMBL/GenBank/DDBJ whole genome shotgun (WGS) entry which is preliminary data.</text>
</comment>
<keyword evidence="2" id="KW-1185">Reference proteome</keyword>
<dbReference type="PANTHER" id="PTHR28011">
    <property type="entry name" value="NON-CLASSICAL EXPORT PROTEIN 1"/>
    <property type="match status" value="1"/>
</dbReference>
<dbReference type="Proteomes" id="UP000308730">
    <property type="component" value="Unassembled WGS sequence"/>
</dbReference>